<dbReference type="EMBL" id="JANPWB010000004">
    <property type="protein sequence ID" value="KAJ1194388.1"/>
    <property type="molecule type" value="Genomic_DNA"/>
</dbReference>
<reference evidence="2" key="1">
    <citation type="journal article" date="2022" name="bioRxiv">
        <title>Sequencing and chromosome-scale assembly of the giantPleurodeles waltlgenome.</title>
        <authorList>
            <person name="Brown T."/>
            <person name="Elewa A."/>
            <person name="Iarovenko S."/>
            <person name="Subramanian E."/>
            <person name="Araus A.J."/>
            <person name="Petzold A."/>
            <person name="Susuki M."/>
            <person name="Suzuki K.-i.T."/>
            <person name="Hayashi T."/>
            <person name="Toyoda A."/>
            <person name="Oliveira C."/>
            <person name="Osipova E."/>
            <person name="Leigh N.D."/>
            <person name="Simon A."/>
            <person name="Yun M.H."/>
        </authorList>
    </citation>
    <scope>NUCLEOTIDE SEQUENCE</scope>
    <source>
        <strain evidence="2">20211129_DDA</strain>
        <tissue evidence="2">Liver</tissue>
    </source>
</reference>
<organism evidence="2 3">
    <name type="scientific">Pleurodeles waltl</name>
    <name type="common">Iberian ribbed newt</name>
    <dbReference type="NCBI Taxonomy" id="8319"/>
    <lineage>
        <taxon>Eukaryota</taxon>
        <taxon>Metazoa</taxon>
        <taxon>Chordata</taxon>
        <taxon>Craniata</taxon>
        <taxon>Vertebrata</taxon>
        <taxon>Euteleostomi</taxon>
        <taxon>Amphibia</taxon>
        <taxon>Batrachia</taxon>
        <taxon>Caudata</taxon>
        <taxon>Salamandroidea</taxon>
        <taxon>Salamandridae</taxon>
        <taxon>Pleurodelinae</taxon>
        <taxon>Pleurodeles</taxon>
    </lineage>
</organism>
<proteinExistence type="predicted"/>
<evidence type="ECO:0000313" key="3">
    <source>
        <dbReference type="Proteomes" id="UP001066276"/>
    </source>
</evidence>
<keyword evidence="3" id="KW-1185">Reference proteome</keyword>
<sequence>MNPFMGAWPRVRRWRLNPSLRRGRLKSRGEVCHLRDDLSPCGSTELGAGPGRCRAPVAAPESVAGRTRGGDRRPVSVAGAVASSCVMGRRGTKVDGPRTAGDPGRVSPLL</sequence>
<dbReference type="Proteomes" id="UP001066276">
    <property type="component" value="Chromosome 2_2"/>
</dbReference>
<evidence type="ECO:0000256" key="1">
    <source>
        <dbReference type="SAM" id="MobiDB-lite"/>
    </source>
</evidence>
<name>A0AAV7UZ39_PLEWA</name>
<dbReference type="AlphaFoldDB" id="A0AAV7UZ39"/>
<evidence type="ECO:0000313" key="2">
    <source>
        <dbReference type="EMBL" id="KAJ1194388.1"/>
    </source>
</evidence>
<comment type="caution">
    <text evidence="2">The sequence shown here is derived from an EMBL/GenBank/DDBJ whole genome shotgun (WGS) entry which is preliminary data.</text>
</comment>
<feature type="region of interest" description="Disordered" evidence="1">
    <location>
        <begin position="88"/>
        <end position="110"/>
    </location>
</feature>
<feature type="region of interest" description="Disordered" evidence="1">
    <location>
        <begin position="43"/>
        <end position="76"/>
    </location>
</feature>
<accession>A0AAV7UZ39</accession>
<gene>
    <name evidence="2" type="ORF">NDU88_003677</name>
</gene>
<protein>
    <submittedName>
        <fullName evidence="2">Uncharacterized protein</fullName>
    </submittedName>
</protein>